<sequence length="226" mass="23976">MTPMSVIVTLHVATGAVALAAYWSAALLAKGSPRHRLAGRVFLLAMLAIVVTGVPMVARALSLGHPVTAAFLAYLLLLVAQGSWSGWRAIRDRRSPPRYFGPVFRALTGAIVLAGAAMVVLGLRVGQPVLAVFGGVGGLVGWGAMQARRRADRDPVWWLREHYGAMIGNGVAVHIAFFGIGLRRLLPGVDPQVLTLFAWFAPLAVAAVAGLWIGRRYGRAAAARGR</sequence>
<feature type="transmembrane region" description="Helical" evidence="1">
    <location>
        <begin position="166"/>
        <end position="186"/>
    </location>
</feature>
<keyword evidence="3" id="KW-1185">Reference proteome</keyword>
<dbReference type="STRING" id="1121013.GCA_000426365_02140"/>
<evidence type="ECO:0000256" key="1">
    <source>
        <dbReference type="SAM" id="Phobius"/>
    </source>
</evidence>
<dbReference type="Proteomes" id="UP000029391">
    <property type="component" value="Unassembled WGS sequence"/>
</dbReference>
<dbReference type="AlphaFoldDB" id="A0A091BGN0"/>
<feature type="transmembrane region" description="Helical" evidence="1">
    <location>
        <begin position="129"/>
        <end position="145"/>
    </location>
</feature>
<dbReference type="eggNOG" id="ENOG5032RXD">
    <property type="taxonomic scope" value="Bacteria"/>
</dbReference>
<evidence type="ECO:0000313" key="2">
    <source>
        <dbReference type="EMBL" id="KFN50707.1"/>
    </source>
</evidence>
<accession>A0A091BGN0</accession>
<keyword evidence="1" id="KW-0812">Transmembrane</keyword>
<proteinExistence type="predicted"/>
<feature type="transmembrane region" description="Helical" evidence="1">
    <location>
        <begin position="41"/>
        <end position="61"/>
    </location>
</feature>
<evidence type="ECO:0000313" key="3">
    <source>
        <dbReference type="Proteomes" id="UP000029391"/>
    </source>
</evidence>
<protein>
    <recommendedName>
        <fullName evidence="4">DUF2306 domain-containing protein</fullName>
    </recommendedName>
</protein>
<keyword evidence="1" id="KW-1133">Transmembrane helix</keyword>
<gene>
    <name evidence="2" type="ORF">P873_05970</name>
</gene>
<keyword evidence="1" id="KW-0472">Membrane</keyword>
<feature type="transmembrane region" description="Helical" evidence="1">
    <location>
        <begin position="99"/>
        <end position="123"/>
    </location>
</feature>
<feature type="transmembrane region" description="Helical" evidence="1">
    <location>
        <begin position="6"/>
        <end position="29"/>
    </location>
</feature>
<comment type="caution">
    <text evidence="2">The sequence shown here is derived from an EMBL/GenBank/DDBJ whole genome shotgun (WGS) entry which is preliminary data.</text>
</comment>
<reference evidence="2 3" key="1">
    <citation type="submission" date="2013-09" db="EMBL/GenBank/DDBJ databases">
        <title>Genome sequencing of Arenimonas composti.</title>
        <authorList>
            <person name="Chen F."/>
            <person name="Wang G."/>
        </authorList>
    </citation>
    <scope>NUCLEOTIDE SEQUENCE [LARGE SCALE GENOMIC DNA]</scope>
    <source>
        <strain evidence="2 3">TR7-09</strain>
    </source>
</reference>
<feature type="transmembrane region" description="Helical" evidence="1">
    <location>
        <begin position="67"/>
        <end position="87"/>
    </location>
</feature>
<dbReference type="RefSeq" id="WP_026817130.1">
    <property type="nucleotide sequence ID" value="NZ_AUFF01000006.1"/>
</dbReference>
<dbReference type="EMBL" id="AWXU01000017">
    <property type="protein sequence ID" value="KFN50707.1"/>
    <property type="molecule type" value="Genomic_DNA"/>
</dbReference>
<name>A0A091BGN0_9GAMM</name>
<dbReference type="OrthoDB" id="5984490at2"/>
<evidence type="ECO:0008006" key="4">
    <source>
        <dbReference type="Google" id="ProtNLM"/>
    </source>
</evidence>
<feature type="transmembrane region" description="Helical" evidence="1">
    <location>
        <begin position="192"/>
        <end position="214"/>
    </location>
</feature>
<organism evidence="2 3">
    <name type="scientific">Arenimonas composti TR7-09 = DSM 18010</name>
    <dbReference type="NCBI Taxonomy" id="1121013"/>
    <lineage>
        <taxon>Bacteria</taxon>
        <taxon>Pseudomonadati</taxon>
        <taxon>Pseudomonadota</taxon>
        <taxon>Gammaproteobacteria</taxon>
        <taxon>Lysobacterales</taxon>
        <taxon>Lysobacteraceae</taxon>
        <taxon>Arenimonas</taxon>
    </lineage>
</organism>